<reference evidence="2 3" key="1">
    <citation type="submission" date="2019-03" db="EMBL/GenBank/DDBJ databases">
        <title>Genomic Encyclopedia of Type Strains, Phase IV (KMG-IV): sequencing the most valuable type-strain genomes for metagenomic binning, comparative biology and taxonomic classification.</title>
        <authorList>
            <person name="Goeker M."/>
        </authorList>
    </citation>
    <scope>NUCLEOTIDE SEQUENCE [LARGE SCALE GENOMIC DNA]</scope>
    <source>
        <strain evidence="2 3">DSM 29489</strain>
    </source>
</reference>
<dbReference type="SMART" id="SM01058">
    <property type="entry name" value="CarD_TRCF"/>
    <property type="match status" value="1"/>
</dbReference>
<dbReference type="SUPFAM" id="SSF141259">
    <property type="entry name" value="CarD-like"/>
    <property type="match status" value="1"/>
</dbReference>
<evidence type="ECO:0000313" key="3">
    <source>
        <dbReference type="Proteomes" id="UP000295726"/>
    </source>
</evidence>
<dbReference type="InterPro" id="IPR036101">
    <property type="entry name" value="CarD-like/TRCF_RID_sf"/>
</dbReference>
<dbReference type="Pfam" id="PF02559">
    <property type="entry name" value="CarD_TRCF_RID"/>
    <property type="match status" value="1"/>
</dbReference>
<dbReference type="InterPro" id="IPR003711">
    <property type="entry name" value="CarD-like/TRCF_RID"/>
</dbReference>
<gene>
    <name evidence="2" type="ORF">EDD59_13815</name>
</gene>
<name>A0A4R3JZI6_9FIRM</name>
<dbReference type="OrthoDB" id="9786074at2"/>
<evidence type="ECO:0000313" key="2">
    <source>
        <dbReference type="EMBL" id="TCS74517.1"/>
    </source>
</evidence>
<dbReference type="InterPro" id="IPR042215">
    <property type="entry name" value="CarD-like_C"/>
</dbReference>
<feature type="domain" description="CarD-like/TRCF RNAP-interacting" evidence="1">
    <location>
        <begin position="2"/>
        <end position="113"/>
    </location>
</feature>
<evidence type="ECO:0000259" key="1">
    <source>
        <dbReference type="SMART" id="SM01058"/>
    </source>
</evidence>
<protein>
    <submittedName>
        <fullName evidence="2">CarD family transcriptional regulator</fullName>
    </submittedName>
</protein>
<organism evidence="2 3">
    <name type="scientific">Muricomes intestini</name>
    <dbReference type="NCBI Taxonomy" id="1796634"/>
    <lineage>
        <taxon>Bacteria</taxon>
        <taxon>Bacillati</taxon>
        <taxon>Bacillota</taxon>
        <taxon>Clostridia</taxon>
        <taxon>Lachnospirales</taxon>
        <taxon>Lachnospiraceae</taxon>
        <taxon>Muricomes</taxon>
    </lineage>
</organism>
<dbReference type="Gene3D" id="2.40.10.170">
    <property type="match status" value="1"/>
</dbReference>
<dbReference type="Proteomes" id="UP000295726">
    <property type="component" value="Unassembled WGS sequence"/>
</dbReference>
<proteinExistence type="predicted"/>
<dbReference type="AlphaFoldDB" id="A0A4R3JZI6"/>
<dbReference type="EMBL" id="SLZZ01000038">
    <property type="protein sequence ID" value="TCS74517.1"/>
    <property type="molecule type" value="Genomic_DNA"/>
</dbReference>
<accession>A0A4R3JZI6</accession>
<keyword evidence="3" id="KW-1185">Reference proteome</keyword>
<sequence>MQINPGDVVVYKSRGIYRVEDVGILDFTFVDRKKKYYTLQSMGDSKERAYIPIDDKENIRKPVTKNEALDLIHDVDNIGDAWAKNGKAREQDYKECISNYDPKEWTKVLRTLYKRAESAGSITSIDKKYQQILENALYSELSYVLGISVNKLEKFMWDETNKIK</sequence>
<dbReference type="RefSeq" id="WP_132383842.1">
    <property type="nucleotide sequence ID" value="NZ_DAIRMY010000009.1"/>
</dbReference>
<dbReference type="Gene3D" id="1.20.58.1290">
    <property type="entry name" value="CarD-like, C-terminal domain"/>
    <property type="match status" value="1"/>
</dbReference>
<comment type="caution">
    <text evidence="2">The sequence shown here is derived from an EMBL/GenBank/DDBJ whole genome shotgun (WGS) entry which is preliminary data.</text>
</comment>